<dbReference type="Pfam" id="PF21175">
    <property type="entry name" value="RecR_C"/>
    <property type="match status" value="1"/>
</dbReference>
<sequence length="196" mass="21419">MQESIIDELKEAFRVLPGVGQKTAQRMVLHLLERDRRGGMHLGQKILEAMERVGQCRMCRNLSEYDICAICDNAQRDHSQLCVVESPVDVIAIEQSASYRGCYFVLMGNLSPIDGIGPEELGMKSLADRCESNIGEVILALGASVEGEATAHYISELLKSMSVKVTRIARGIPIGGELEYVDGNTLALALSGRKPL</sequence>
<dbReference type="InterPro" id="IPR023627">
    <property type="entry name" value="Rcmb_RecR"/>
</dbReference>
<dbReference type="GO" id="GO:0006281">
    <property type="term" value="P:DNA repair"/>
    <property type="evidence" value="ECO:0007669"/>
    <property type="project" value="UniProtKB-UniRule"/>
</dbReference>
<reference evidence="9 10" key="1">
    <citation type="submission" date="2019-02" db="EMBL/GenBank/DDBJ databases">
        <title>Prokaryotic population dynamics and viral predation in marine succession experiment using metagenomics: the confinement effect.</title>
        <authorList>
            <person name="Haro-Moreno J.M."/>
            <person name="Rodriguez-Valera F."/>
            <person name="Lopez-Perez M."/>
        </authorList>
    </citation>
    <scope>NUCLEOTIDE SEQUENCE [LARGE SCALE GENOMIC DNA]</scope>
    <source>
        <strain evidence="9">MED-G157</strain>
    </source>
</reference>
<evidence type="ECO:0000256" key="1">
    <source>
        <dbReference type="ARBA" id="ARBA00022723"/>
    </source>
</evidence>
<dbReference type="InterPro" id="IPR000093">
    <property type="entry name" value="DNA_Rcmb_RecR"/>
</dbReference>
<dbReference type="InterPro" id="IPR015967">
    <property type="entry name" value="Rcmb_RecR_Znf"/>
</dbReference>
<dbReference type="InterPro" id="IPR034137">
    <property type="entry name" value="TOPRIM_RecR"/>
</dbReference>
<evidence type="ECO:0000313" key="9">
    <source>
        <dbReference type="EMBL" id="RZO75100.1"/>
    </source>
</evidence>
<dbReference type="EMBL" id="SHAG01000048">
    <property type="protein sequence ID" value="RZO75100.1"/>
    <property type="molecule type" value="Genomic_DNA"/>
</dbReference>
<evidence type="ECO:0000259" key="8">
    <source>
        <dbReference type="PROSITE" id="PS50880"/>
    </source>
</evidence>
<dbReference type="GO" id="GO:0003677">
    <property type="term" value="F:DNA binding"/>
    <property type="evidence" value="ECO:0007669"/>
    <property type="project" value="UniProtKB-UniRule"/>
</dbReference>
<dbReference type="PROSITE" id="PS01300">
    <property type="entry name" value="RECR"/>
    <property type="match status" value="1"/>
</dbReference>
<evidence type="ECO:0000256" key="5">
    <source>
        <dbReference type="ARBA" id="ARBA00023172"/>
    </source>
</evidence>
<keyword evidence="6 7" id="KW-0234">DNA repair</keyword>
<dbReference type="SMART" id="SM00493">
    <property type="entry name" value="TOPRIM"/>
    <property type="match status" value="1"/>
</dbReference>
<keyword evidence="1 7" id="KW-0479">Metal-binding</keyword>
<proteinExistence type="inferred from homology"/>
<dbReference type="CDD" id="cd01025">
    <property type="entry name" value="TOPRIM_recR"/>
    <property type="match status" value="1"/>
</dbReference>
<dbReference type="AlphaFoldDB" id="A0A520RXY4"/>
<comment type="caution">
    <text evidence="9">The sequence shown here is derived from an EMBL/GenBank/DDBJ whole genome shotgun (WGS) entry which is preliminary data.</text>
</comment>
<feature type="zinc finger region" description="C4-type" evidence="7">
    <location>
        <begin position="56"/>
        <end position="71"/>
    </location>
</feature>
<evidence type="ECO:0000256" key="3">
    <source>
        <dbReference type="ARBA" id="ARBA00022771"/>
    </source>
</evidence>
<dbReference type="GO" id="GO:0006310">
    <property type="term" value="P:DNA recombination"/>
    <property type="evidence" value="ECO:0007669"/>
    <property type="project" value="UniProtKB-UniRule"/>
</dbReference>
<protein>
    <recommendedName>
        <fullName evidence="7">Recombination protein RecR</fullName>
    </recommendedName>
</protein>
<accession>A0A520RXY4</accession>
<evidence type="ECO:0000256" key="6">
    <source>
        <dbReference type="ARBA" id="ARBA00023204"/>
    </source>
</evidence>
<dbReference type="Pfam" id="PF21176">
    <property type="entry name" value="RecR_HhH"/>
    <property type="match status" value="1"/>
</dbReference>
<keyword evidence="3 7" id="KW-0863">Zinc-finger</keyword>
<dbReference type="Gene3D" id="6.10.250.240">
    <property type="match status" value="1"/>
</dbReference>
<dbReference type="SUPFAM" id="SSF111304">
    <property type="entry name" value="Recombination protein RecR"/>
    <property type="match status" value="1"/>
</dbReference>
<feature type="domain" description="Toprim" evidence="8">
    <location>
        <begin position="79"/>
        <end position="173"/>
    </location>
</feature>
<dbReference type="Pfam" id="PF02132">
    <property type="entry name" value="RecR_ZnF"/>
    <property type="match status" value="1"/>
</dbReference>
<organism evidence="9 10">
    <name type="scientific">OM182 bacterium</name>
    <dbReference type="NCBI Taxonomy" id="2510334"/>
    <lineage>
        <taxon>Bacteria</taxon>
        <taxon>Pseudomonadati</taxon>
        <taxon>Pseudomonadota</taxon>
        <taxon>Gammaproteobacteria</taxon>
        <taxon>OMG group</taxon>
        <taxon>OM182 clade</taxon>
    </lineage>
</organism>
<gene>
    <name evidence="7 9" type="primary">recR</name>
    <name evidence="9" type="ORF">EVA68_07780</name>
</gene>
<dbReference type="InterPro" id="IPR006171">
    <property type="entry name" value="TOPRIM_dom"/>
</dbReference>
<comment type="function">
    <text evidence="7">May play a role in DNA repair. It seems to be involved in an RecBC-independent recombinational process of DNA repair. It may act with RecF and RecO.</text>
</comment>
<comment type="similarity">
    <text evidence="7">Belongs to the RecR family.</text>
</comment>
<evidence type="ECO:0000256" key="2">
    <source>
        <dbReference type="ARBA" id="ARBA00022763"/>
    </source>
</evidence>
<dbReference type="PANTHER" id="PTHR30446">
    <property type="entry name" value="RECOMBINATION PROTEIN RECR"/>
    <property type="match status" value="1"/>
</dbReference>
<dbReference type="NCBIfam" id="TIGR00615">
    <property type="entry name" value="recR"/>
    <property type="match status" value="1"/>
</dbReference>
<evidence type="ECO:0000256" key="7">
    <source>
        <dbReference type="HAMAP-Rule" id="MF_00017"/>
    </source>
</evidence>
<dbReference type="GO" id="GO:0008270">
    <property type="term" value="F:zinc ion binding"/>
    <property type="evidence" value="ECO:0007669"/>
    <property type="project" value="UniProtKB-KW"/>
</dbReference>
<dbReference type="Gene3D" id="3.40.1360.10">
    <property type="match status" value="1"/>
</dbReference>
<name>A0A520RXY4_9GAMM</name>
<evidence type="ECO:0000313" key="10">
    <source>
        <dbReference type="Proteomes" id="UP000316199"/>
    </source>
</evidence>
<evidence type="ECO:0000256" key="4">
    <source>
        <dbReference type="ARBA" id="ARBA00022833"/>
    </source>
</evidence>
<dbReference type="PROSITE" id="PS50880">
    <property type="entry name" value="TOPRIM"/>
    <property type="match status" value="1"/>
</dbReference>
<dbReference type="Proteomes" id="UP000316199">
    <property type="component" value="Unassembled WGS sequence"/>
</dbReference>
<dbReference type="PANTHER" id="PTHR30446:SF0">
    <property type="entry name" value="RECOMBINATION PROTEIN RECR"/>
    <property type="match status" value="1"/>
</dbReference>
<dbReference type="Gene3D" id="1.10.8.420">
    <property type="entry name" value="RecR Domain 1"/>
    <property type="match status" value="1"/>
</dbReference>
<keyword evidence="4 7" id="KW-0862">Zinc</keyword>
<dbReference type="Pfam" id="PF13662">
    <property type="entry name" value="Toprim_4"/>
    <property type="match status" value="1"/>
</dbReference>
<keyword evidence="2 7" id="KW-0227">DNA damage</keyword>
<keyword evidence="5 7" id="KW-0233">DNA recombination</keyword>
<dbReference type="HAMAP" id="MF_00017">
    <property type="entry name" value="RecR"/>
    <property type="match status" value="1"/>
</dbReference>